<dbReference type="AlphaFoldDB" id="A0AAD5XVJ8"/>
<keyword evidence="2" id="KW-1185">Reference proteome</keyword>
<sequence>MAANNNTTGLHERLNKHEKFTVMEEEEAYRRYISVWHRKVRYPDGRVISWDVAGHDVPNPSFSVTFPFDTKTKTTSLIIEYAQGTNDLKYTFAAGGFDKTKHKTILDTAKSELSEESRLSGGTWISLLPEDHEGIGELKWCRNRFIPFLVLDATPDTHPRSRDAEELIEIRRNVSIADLKKIIMNGELMLPSVQTAWMALDYLERNKML</sequence>
<evidence type="ECO:0000313" key="1">
    <source>
        <dbReference type="EMBL" id="KAJ3184575.1"/>
    </source>
</evidence>
<evidence type="ECO:0008006" key="3">
    <source>
        <dbReference type="Google" id="ProtNLM"/>
    </source>
</evidence>
<evidence type="ECO:0000313" key="2">
    <source>
        <dbReference type="Proteomes" id="UP001212152"/>
    </source>
</evidence>
<accession>A0AAD5XVJ8</accession>
<organism evidence="1 2">
    <name type="scientific">Geranomyces variabilis</name>
    <dbReference type="NCBI Taxonomy" id="109894"/>
    <lineage>
        <taxon>Eukaryota</taxon>
        <taxon>Fungi</taxon>
        <taxon>Fungi incertae sedis</taxon>
        <taxon>Chytridiomycota</taxon>
        <taxon>Chytridiomycota incertae sedis</taxon>
        <taxon>Chytridiomycetes</taxon>
        <taxon>Spizellomycetales</taxon>
        <taxon>Powellomycetaceae</taxon>
        <taxon>Geranomyces</taxon>
    </lineage>
</organism>
<gene>
    <name evidence="1" type="ORF">HDU87_003976</name>
</gene>
<protein>
    <recommendedName>
        <fullName evidence="3">Nudix hydrolase domain-containing protein</fullName>
    </recommendedName>
</protein>
<dbReference type="InterPro" id="IPR015797">
    <property type="entry name" value="NUDIX_hydrolase-like_dom_sf"/>
</dbReference>
<dbReference type="Gene3D" id="3.90.79.10">
    <property type="entry name" value="Nucleoside Triphosphate Pyrophosphohydrolase"/>
    <property type="match status" value="1"/>
</dbReference>
<dbReference type="EMBL" id="JADGJQ010000003">
    <property type="protein sequence ID" value="KAJ3184575.1"/>
    <property type="molecule type" value="Genomic_DNA"/>
</dbReference>
<dbReference type="SUPFAM" id="SSF55811">
    <property type="entry name" value="Nudix"/>
    <property type="match status" value="1"/>
</dbReference>
<dbReference type="Proteomes" id="UP001212152">
    <property type="component" value="Unassembled WGS sequence"/>
</dbReference>
<comment type="caution">
    <text evidence="1">The sequence shown here is derived from an EMBL/GenBank/DDBJ whole genome shotgun (WGS) entry which is preliminary data.</text>
</comment>
<name>A0AAD5XVJ8_9FUNG</name>
<proteinExistence type="predicted"/>
<reference evidence="1" key="1">
    <citation type="submission" date="2020-05" db="EMBL/GenBank/DDBJ databases">
        <title>Phylogenomic resolution of chytrid fungi.</title>
        <authorList>
            <person name="Stajich J.E."/>
            <person name="Amses K."/>
            <person name="Simmons R."/>
            <person name="Seto K."/>
            <person name="Myers J."/>
            <person name="Bonds A."/>
            <person name="Quandt C.A."/>
            <person name="Barry K."/>
            <person name="Liu P."/>
            <person name="Grigoriev I."/>
            <person name="Longcore J.E."/>
            <person name="James T.Y."/>
        </authorList>
    </citation>
    <scope>NUCLEOTIDE SEQUENCE</scope>
    <source>
        <strain evidence="1">JEL0379</strain>
    </source>
</reference>